<accession>A0A161R484</accession>
<dbReference type="InterPro" id="IPR046373">
    <property type="entry name" value="Acyl-CoA_Oxase/DH_mid-dom_sf"/>
</dbReference>
<dbReference type="InterPro" id="IPR052161">
    <property type="entry name" value="Mycobact_Acyl-CoA_DH"/>
</dbReference>
<reference evidence="10 13" key="2">
    <citation type="journal article" date="2018" name="Nat. Biotechnol.">
        <title>A standardized bacterial taxonomy based on genome phylogeny substantially revises the tree of life.</title>
        <authorList>
            <person name="Parks D.H."/>
            <person name="Chuvochina M."/>
            <person name="Waite D.W."/>
            <person name="Rinke C."/>
            <person name="Skarshewski A."/>
            <person name="Chaumeil P.A."/>
            <person name="Hugenholtz P."/>
        </authorList>
    </citation>
    <scope>NUCLEOTIDE SEQUENCE [LARGE SCALE GENOMIC DNA]</scope>
    <source>
        <strain evidence="10">UBA8739</strain>
    </source>
</reference>
<dbReference type="Gene3D" id="1.20.140.10">
    <property type="entry name" value="Butyryl-CoA Dehydrogenase, subunit A, domain 3"/>
    <property type="match status" value="1"/>
</dbReference>
<dbReference type="GeneID" id="97239219"/>
<gene>
    <name evidence="11" type="ORF">AUP44_27335</name>
    <name evidence="10" type="ORF">DCK97_07100</name>
</gene>
<dbReference type="InterPro" id="IPR013786">
    <property type="entry name" value="AcylCoA_DH/ox_N"/>
</dbReference>
<dbReference type="GO" id="GO:0050660">
    <property type="term" value="F:flavin adenine dinucleotide binding"/>
    <property type="evidence" value="ECO:0007669"/>
    <property type="project" value="InterPro"/>
</dbReference>
<dbReference type="EMBL" id="LPZR01000136">
    <property type="protein sequence ID" value="KYO52884.1"/>
    <property type="molecule type" value="Genomic_DNA"/>
</dbReference>
<evidence type="ECO:0000256" key="1">
    <source>
        <dbReference type="ARBA" id="ARBA00001974"/>
    </source>
</evidence>
<dbReference type="InterPro" id="IPR009075">
    <property type="entry name" value="AcylCo_DH/oxidase_C"/>
</dbReference>
<dbReference type="InterPro" id="IPR009100">
    <property type="entry name" value="AcylCoA_DH/oxidase_NM_dom_sf"/>
</dbReference>
<dbReference type="Gene3D" id="2.40.110.10">
    <property type="entry name" value="Butyryl-CoA Dehydrogenase, subunit A, domain 2"/>
    <property type="match status" value="1"/>
</dbReference>
<evidence type="ECO:0000259" key="7">
    <source>
        <dbReference type="Pfam" id="PF00441"/>
    </source>
</evidence>
<keyword evidence="5 6" id="KW-0560">Oxidoreductase</keyword>
<comment type="cofactor">
    <cofactor evidence="1 6">
        <name>FAD</name>
        <dbReference type="ChEBI" id="CHEBI:57692"/>
    </cofactor>
</comment>
<dbReference type="GO" id="GO:0016627">
    <property type="term" value="F:oxidoreductase activity, acting on the CH-CH group of donors"/>
    <property type="evidence" value="ECO:0007669"/>
    <property type="project" value="InterPro"/>
</dbReference>
<dbReference type="GO" id="GO:0005886">
    <property type="term" value="C:plasma membrane"/>
    <property type="evidence" value="ECO:0007669"/>
    <property type="project" value="TreeGrafter"/>
</dbReference>
<dbReference type="OrthoDB" id="5510711at2"/>
<dbReference type="SUPFAM" id="SSF56645">
    <property type="entry name" value="Acyl-CoA dehydrogenase NM domain-like"/>
    <property type="match status" value="1"/>
</dbReference>
<evidence type="ECO:0000259" key="8">
    <source>
        <dbReference type="Pfam" id="PF02770"/>
    </source>
</evidence>
<dbReference type="Pfam" id="PF00441">
    <property type="entry name" value="Acyl-CoA_dh_1"/>
    <property type="match status" value="1"/>
</dbReference>
<evidence type="ECO:0000313" key="10">
    <source>
        <dbReference type="EMBL" id="HAE47172.1"/>
    </source>
</evidence>
<evidence type="ECO:0000313" key="12">
    <source>
        <dbReference type="Proteomes" id="UP000075787"/>
    </source>
</evidence>
<sequence>MDIKLSPEDQAFADEVRRFIRDNLPADIADKVRRDIHLSKDDYMRWQQILGARGWHVMTWPEAHGGPGWTITQRYLFEVISAEMDCPLIQPFGPRMAGPVIFTFGNDDQRARFLPGIRDSTVWWCQGYSEPQSGSDLASLATRAEDRGDHYLVNGQKIWTTYAHYADWMFCLVRTSKEDRPQKGISFLLIDMTTPGITVQPIPMLEGTHSFNTVFFEDVKVPKENLIGVEGKGWTYAKFLLEHERVDNAAIGVTKAALRRVKEIAAAEPGAGGRPLIEDPLFHARLTAVEAQLMSLELAALRTLSAVASGGSPGPASSLLKIRGTEIAQRISELGSEAVGWYALPWQPEVLDGSANEEPIGPAHAGPAANAYLWRRCMSIYGGSNEIQRNIIAKQMLGL</sequence>
<dbReference type="InterPro" id="IPR037069">
    <property type="entry name" value="AcylCoA_DH/ox_N_sf"/>
</dbReference>
<dbReference type="PANTHER" id="PTHR43292">
    <property type="entry name" value="ACYL-COA DEHYDROGENASE"/>
    <property type="match status" value="1"/>
</dbReference>
<dbReference type="Pfam" id="PF02770">
    <property type="entry name" value="Acyl-CoA_dh_M"/>
    <property type="match status" value="1"/>
</dbReference>
<dbReference type="AlphaFoldDB" id="A0A161R484"/>
<protein>
    <submittedName>
        <fullName evidence="11">Pimeloyl-CoA dehydrogenase large subunit</fullName>
    </submittedName>
</protein>
<evidence type="ECO:0000256" key="6">
    <source>
        <dbReference type="RuleBase" id="RU362125"/>
    </source>
</evidence>
<dbReference type="Proteomes" id="UP000075787">
    <property type="component" value="Unassembled WGS sequence"/>
</dbReference>
<evidence type="ECO:0000256" key="5">
    <source>
        <dbReference type="ARBA" id="ARBA00023002"/>
    </source>
</evidence>
<evidence type="ECO:0000313" key="11">
    <source>
        <dbReference type="EMBL" id="KYO52884.1"/>
    </source>
</evidence>
<feature type="domain" description="Acyl-CoA oxidase/dehydrogenase middle" evidence="8">
    <location>
        <begin position="125"/>
        <end position="219"/>
    </location>
</feature>
<evidence type="ECO:0000259" key="9">
    <source>
        <dbReference type="Pfam" id="PF02771"/>
    </source>
</evidence>
<dbReference type="EMBL" id="DMAI01000114">
    <property type="protein sequence ID" value="HAE47172.1"/>
    <property type="molecule type" value="Genomic_DNA"/>
</dbReference>
<dbReference type="Proteomes" id="UP000257706">
    <property type="component" value="Unassembled WGS sequence"/>
</dbReference>
<keyword evidence="4 6" id="KW-0274">FAD</keyword>
<keyword evidence="3 6" id="KW-0285">Flavoprotein</keyword>
<evidence type="ECO:0000256" key="3">
    <source>
        <dbReference type="ARBA" id="ARBA00022630"/>
    </source>
</evidence>
<dbReference type="RefSeq" id="WP_062763846.1">
    <property type="nucleotide sequence ID" value="NZ_CP121025.1"/>
</dbReference>
<dbReference type="Pfam" id="PF02771">
    <property type="entry name" value="Acyl-CoA_dh_N"/>
    <property type="match status" value="1"/>
</dbReference>
<evidence type="ECO:0000256" key="2">
    <source>
        <dbReference type="ARBA" id="ARBA00009347"/>
    </source>
</evidence>
<evidence type="ECO:0000313" key="13">
    <source>
        <dbReference type="Proteomes" id="UP000257706"/>
    </source>
</evidence>
<comment type="similarity">
    <text evidence="2 6">Belongs to the acyl-CoA dehydrogenase family.</text>
</comment>
<comment type="caution">
    <text evidence="11">The sequence shown here is derived from an EMBL/GenBank/DDBJ whole genome shotgun (WGS) entry which is preliminary data.</text>
</comment>
<dbReference type="FunFam" id="2.40.110.10:FF:000011">
    <property type="entry name" value="Acyl-CoA dehydrogenase FadE34"/>
    <property type="match status" value="1"/>
</dbReference>
<dbReference type="Gene3D" id="1.10.540.10">
    <property type="entry name" value="Acyl-CoA dehydrogenase/oxidase, N-terminal domain"/>
    <property type="match status" value="1"/>
</dbReference>
<feature type="domain" description="Acyl-CoA dehydrogenase/oxidase C-terminal" evidence="7">
    <location>
        <begin position="231"/>
        <end position="397"/>
    </location>
</feature>
<evidence type="ECO:0000256" key="4">
    <source>
        <dbReference type="ARBA" id="ARBA00022827"/>
    </source>
</evidence>
<organism evidence="11 12">
    <name type="scientific">Tistrella mobilis</name>
    <dbReference type="NCBI Taxonomy" id="171437"/>
    <lineage>
        <taxon>Bacteria</taxon>
        <taxon>Pseudomonadati</taxon>
        <taxon>Pseudomonadota</taxon>
        <taxon>Alphaproteobacteria</taxon>
        <taxon>Geminicoccales</taxon>
        <taxon>Geminicoccaceae</taxon>
        <taxon>Tistrella</taxon>
    </lineage>
</organism>
<feature type="domain" description="Acyl-CoA dehydrogenase/oxidase N-terminal" evidence="9">
    <location>
        <begin position="6"/>
        <end position="117"/>
    </location>
</feature>
<dbReference type="PANTHER" id="PTHR43292:SF3">
    <property type="entry name" value="ACYL-COA DEHYDROGENASE FADE29"/>
    <property type="match status" value="1"/>
</dbReference>
<dbReference type="InterPro" id="IPR006091">
    <property type="entry name" value="Acyl-CoA_Oxase/DH_mid-dom"/>
</dbReference>
<reference evidence="11 12" key="1">
    <citation type="submission" date="2015-12" db="EMBL/GenBank/DDBJ databases">
        <title>Genome sequence of Tistrella mobilis MCCC 1A02139.</title>
        <authorList>
            <person name="Lu L."/>
            <person name="Lai Q."/>
            <person name="Shao Z."/>
            <person name="Qian P."/>
        </authorList>
    </citation>
    <scope>NUCLEOTIDE SEQUENCE [LARGE SCALE GENOMIC DNA]</scope>
    <source>
        <strain evidence="11 12">MCCC 1A02139</strain>
    </source>
</reference>
<name>A0A161R484_9PROT</name>
<dbReference type="InterPro" id="IPR036250">
    <property type="entry name" value="AcylCo_DH-like_C"/>
</dbReference>
<proteinExistence type="inferred from homology"/>
<dbReference type="SUPFAM" id="SSF47203">
    <property type="entry name" value="Acyl-CoA dehydrogenase C-terminal domain-like"/>
    <property type="match status" value="1"/>
</dbReference>